<dbReference type="NCBIfam" id="NF047645">
    <property type="entry name" value="CopZ_Nterm_CC"/>
    <property type="match status" value="1"/>
</dbReference>
<dbReference type="Gene3D" id="2.20.25.270">
    <property type="match status" value="1"/>
</dbReference>
<dbReference type="OrthoDB" id="95698at2"/>
<dbReference type="Gene3D" id="1.10.10.1100">
    <property type="entry name" value="BFD-like [2Fe-2S]-binding domain"/>
    <property type="match status" value="1"/>
</dbReference>
<dbReference type="KEGG" id="pbk:Back11_17210"/>
<dbReference type="InterPro" id="IPR040890">
    <property type="entry name" value="Znf_CopZ"/>
</dbReference>
<protein>
    <submittedName>
        <fullName evidence="1">(2Fe-2S)-binding protein</fullName>
    </submittedName>
</protein>
<reference evidence="1 2" key="1">
    <citation type="submission" date="2018-11" db="EMBL/GenBank/DDBJ databases">
        <title>Complete genome sequence of Paenibacillus baekrokdamisoli strain KCTC 33723.</title>
        <authorList>
            <person name="Kang S.W."/>
            <person name="Lee K.C."/>
            <person name="Kim K.K."/>
            <person name="Kim J.S."/>
            <person name="Kim D.S."/>
            <person name="Ko S.H."/>
            <person name="Yang S.H."/>
            <person name="Lee J.S."/>
        </authorList>
    </citation>
    <scope>NUCLEOTIDE SEQUENCE [LARGE SCALE GENOMIC DNA]</scope>
    <source>
        <strain evidence="1 2">KCTC 33723</strain>
    </source>
</reference>
<evidence type="ECO:0000313" key="2">
    <source>
        <dbReference type="Proteomes" id="UP000275368"/>
    </source>
</evidence>
<organism evidence="1 2">
    <name type="scientific">Paenibacillus baekrokdamisoli</name>
    <dbReference type="NCBI Taxonomy" id="1712516"/>
    <lineage>
        <taxon>Bacteria</taxon>
        <taxon>Bacillati</taxon>
        <taxon>Bacillota</taxon>
        <taxon>Bacilli</taxon>
        <taxon>Bacillales</taxon>
        <taxon>Paenibacillaceae</taxon>
        <taxon>Paenibacillus</taxon>
    </lineage>
</organism>
<sequence>MSDCCKINDSMTEKSQSCSSCGVVGKKIKIITLKSMLKPTSLESLNANLDHYFCATTDCEIVYFDLEQKSYSKTEIKVPVFQKDSSLGTPVCYCFDWTKEKIQKSIENGLTPHPVEQIRGNIKANRCGCEVNNPQGSCCLANVTKFSNQIGG</sequence>
<dbReference type="EMBL" id="AP019308">
    <property type="protein sequence ID" value="BBH20376.1"/>
    <property type="molecule type" value="Genomic_DNA"/>
</dbReference>
<gene>
    <name evidence="1" type="ORF">Back11_17210</name>
</gene>
<dbReference type="Proteomes" id="UP000275368">
    <property type="component" value="Chromosome"/>
</dbReference>
<dbReference type="CDD" id="cd10141">
    <property type="entry name" value="CopZ-like_Fer2_BFD-like"/>
    <property type="match status" value="1"/>
</dbReference>
<dbReference type="Pfam" id="PF18423">
    <property type="entry name" value="zf_CopZ"/>
    <property type="match status" value="1"/>
</dbReference>
<dbReference type="RefSeq" id="WP_125655373.1">
    <property type="nucleotide sequence ID" value="NZ_AP019308.1"/>
</dbReference>
<accession>A0A3G9IPT4</accession>
<name>A0A3G9IPT4_9BACL</name>
<evidence type="ECO:0000313" key="1">
    <source>
        <dbReference type="EMBL" id="BBH20376.1"/>
    </source>
</evidence>
<dbReference type="AlphaFoldDB" id="A0A3G9IPT4"/>
<dbReference type="InterPro" id="IPR041854">
    <property type="entry name" value="BFD-like_2Fe2S-bd_dom_sf"/>
</dbReference>
<keyword evidence="2" id="KW-1185">Reference proteome</keyword>
<proteinExistence type="predicted"/>